<name>A0A3P4B1L2_9BURK</name>
<keyword evidence="3" id="KW-1185">Reference proteome</keyword>
<keyword evidence="1" id="KW-0812">Transmembrane</keyword>
<sequence>MTDTIAKLLRTVLVAGIALLGMIMAAVLVVSTAVALAIVYVVARLRGKPFAAQTYWKRSQGRWGFGEPAAPAEAGRSRSQAARGGYNSRIRRNDIIDVEVRDIP</sequence>
<protein>
    <submittedName>
        <fullName evidence="2">Uncharacterized protein</fullName>
    </submittedName>
</protein>
<evidence type="ECO:0000256" key="1">
    <source>
        <dbReference type="SAM" id="Phobius"/>
    </source>
</evidence>
<proteinExistence type="predicted"/>
<keyword evidence="1" id="KW-0472">Membrane</keyword>
<feature type="transmembrane region" description="Helical" evidence="1">
    <location>
        <begin position="12"/>
        <end position="43"/>
    </location>
</feature>
<gene>
    <name evidence="2" type="ORF">PIGHUM_02254</name>
</gene>
<dbReference type="RefSeq" id="WP_124079689.1">
    <property type="nucleotide sequence ID" value="NZ_UWPJ01000017.1"/>
</dbReference>
<reference evidence="2 3" key="1">
    <citation type="submission" date="2018-10" db="EMBL/GenBank/DDBJ databases">
        <authorList>
            <person name="Criscuolo A."/>
        </authorList>
    </citation>
    <scope>NUCLEOTIDE SEQUENCE [LARGE SCALE GENOMIC DNA]</scope>
    <source>
        <strain evidence="2">DnA1</strain>
    </source>
</reference>
<evidence type="ECO:0000313" key="3">
    <source>
        <dbReference type="Proteomes" id="UP000277294"/>
    </source>
</evidence>
<dbReference type="Proteomes" id="UP000277294">
    <property type="component" value="Unassembled WGS sequence"/>
</dbReference>
<dbReference type="EMBL" id="UWPJ01000017">
    <property type="protein sequence ID" value="VCU70187.1"/>
    <property type="molecule type" value="Genomic_DNA"/>
</dbReference>
<accession>A0A3P4B1L2</accession>
<dbReference type="AlphaFoldDB" id="A0A3P4B1L2"/>
<keyword evidence="1" id="KW-1133">Transmembrane helix</keyword>
<organism evidence="2 3">
    <name type="scientific">Pigmentiphaga humi</name>
    <dbReference type="NCBI Taxonomy" id="2478468"/>
    <lineage>
        <taxon>Bacteria</taxon>
        <taxon>Pseudomonadati</taxon>
        <taxon>Pseudomonadota</taxon>
        <taxon>Betaproteobacteria</taxon>
        <taxon>Burkholderiales</taxon>
        <taxon>Alcaligenaceae</taxon>
        <taxon>Pigmentiphaga</taxon>
    </lineage>
</organism>
<evidence type="ECO:0000313" key="2">
    <source>
        <dbReference type="EMBL" id="VCU70187.1"/>
    </source>
</evidence>